<reference evidence="2 3" key="1">
    <citation type="submission" date="2021-12" db="EMBL/GenBank/DDBJ databases">
        <title>High titer production of polyol ester of fatty acids by Rhodotorula paludigena BS15 towards product separation-free biomass refinery.</title>
        <authorList>
            <person name="Mano J."/>
            <person name="Ono H."/>
            <person name="Tanaka T."/>
            <person name="Naito K."/>
            <person name="Sushida H."/>
            <person name="Ike M."/>
            <person name="Tokuyasu K."/>
            <person name="Kitaoka M."/>
        </authorList>
    </citation>
    <scope>NUCLEOTIDE SEQUENCE [LARGE SCALE GENOMIC DNA]</scope>
    <source>
        <strain evidence="2 3">BS15</strain>
    </source>
</reference>
<organism evidence="2 3">
    <name type="scientific">Rhodotorula paludigena</name>
    <dbReference type="NCBI Taxonomy" id="86838"/>
    <lineage>
        <taxon>Eukaryota</taxon>
        <taxon>Fungi</taxon>
        <taxon>Dikarya</taxon>
        <taxon>Basidiomycota</taxon>
        <taxon>Pucciniomycotina</taxon>
        <taxon>Microbotryomycetes</taxon>
        <taxon>Sporidiobolales</taxon>
        <taxon>Sporidiobolaceae</taxon>
        <taxon>Rhodotorula</taxon>
    </lineage>
</organism>
<feature type="region of interest" description="Disordered" evidence="1">
    <location>
        <begin position="1"/>
        <end position="20"/>
    </location>
</feature>
<accession>A0AAV5GJR9</accession>
<protein>
    <submittedName>
        <fullName evidence="2">Uncharacterized protein</fullName>
    </submittedName>
</protein>
<comment type="caution">
    <text evidence="2">The sequence shown here is derived from an EMBL/GenBank/DDBJ whole genome shotgun (WGS) entry which is preliminary data.</text>
</comment>
<dbReference type="EMBL" id="BQKY01000007">
    <property type="protein sequence ID" value="GJN90483.1"/>
    <property type="molecule type" value="Genomic_DNA"/>
</dbReference>
<feature type="region of interest" description="Disordered" evidence="1">
    <location>
        <begin position="130"/>
        <end position="171"/>
    </location>
</feature>
<name>A0AAV5GJR9_9BASI</name>
<dbReference type="AlphaFoldDB" id="A0AAV5GJR9"/>
<proteinExistence type="predicted"/>
<dbReference type="Proteomes" id="UP001342314">
    <property type="component" value="Unassembled WGS sequence"/>
</dbReference>
<keyword evidence="3" id="KW-1185">Reference proteome</keyword>
<gene>
    <name evidence="2" type="ORF">Rhopal_003494-T1</name>
</gene>
<sequence>MAGPALVRAGTQPGGKGKYTGAAEEFIDGKYGEGKPYTLDSRSPELQKKVDVQAFSFDHKADFIVLNLDQRDVNADERTTSFRDPHGTEWMVPVATVTWHLKVRMRSARASRYFKLVFLRDEEWEEAVQQARASEEAASHQHNSPSSHSEHEPGHRRRAERVNPFRSFRSS</sequence>
<evidence type="ECO:0000256" key="1">
    <source>
        <dbReference type="SAM" id="MobiDB-lite"/>
    </source>
</evidence>
<evidence type="ECO:0000313" key="3">
    <source>
        <dbReference type="Proteomes" id="UP001342314"/>
    </source>
</evidence>
<evidence type="ECO:0000313" key="2">
    <source>
        <dbReference type="EMBL" id="GJN90483.1"/>
    </source>
</evidence>